<dbReference type="InterPro" id="IPR051684">
    <property type="entry name" value="Electron_Trans/Redox"/>
</dbReference>
<sequence length="319" mass="36088">MVDQNLENKPKRIPVLAISRKVIQIIFFFLINYVALETIFNADFSLLEDLLKVLPFLHSAKSSWTVGAGLLEYSFYTISEGHFPFFFIAVISLLGLFGGRIFCGWACPTGFIQDLLYSLSGENKRFSLEVDRSLKKVKFFGLIAMIVLITPLGIYRISDVTAYIGYADFLGDLTDNMIAPISLSEFLFVTFPGVIQSIIENVNLQALFSEGKAWSTILFFLYIIILVLNVFWPRAYCKYLCPYGAAISFSARYSLVKLQRKPTRCPGRKECGVCEKVCPMQIRILDEDFSGFTGKGECTLCLECMEKCPHDAIKWRFGA</sequence>
<evidence type="ECO:0000256" key="2">
    <source>
        <dbReference type="ARBA" id="ARBA00022485"/>
    </source>
</evidence>
<dbReference type="GeneID" id="41329258"/>
<dbReference type="Pfam" id="PF12801">
    <property type="entry name" value="Fer4_5"/>
    <property type="match status" value="2"/>
</dbReference>
<dbReference type="RefSeq" id="WP_147662349.1">
    <property type="nucleotide sequence ID" value="NZ_CP042905.2"/>
</dbReference>
<keyword evidence="10" id="KW-1185">Reference proteome</keyword>
<dbReference type="AlphaFoldDB" id="A0A5B9D8V5"/>
<dbReference type="Pfam" id="PF00037">
    <property type="entry name" value="Fer4"/>
    <property type="match status" value="1"/>
</dbReference>
<reference evidence="9 10" key="2">
    <citation type="journal article" date="2024" name="Int. J. Syst. Evol. Microbiol.">
        <title>Promethearchaeum syntrophicum gen. nov., sp. nov., an anaerobic, obligately syntrophic archaeon, the first isolate of the lineage 'Asgard' archaea, and proposal of the new archaeal phylum Promethearchaeota phyl. nov. and kingdom Promethearchaeati regn. nov.</title>
        <authorList>
            <person name="Imachi H."/>
            <person name="Nobu M.K."/>
            <person name="Kato S."/>
            <person name="Takaki Y."/>
            <person name="Miyazaki M."/>
            <person name="Miyata M."/>
            <person name="Ogawara M."/>
            <person name="Saito Y."/>
            <person name="Sakai S."/>
            <person name="Tahara Y.O."/>
            <person name="Takano Y."/>
            <person name="Tasumi E."/>
            <person name="Uematsu K."/>
            <person name="Yoshimura T."/>
            <person name="Itoh T."/>
            <person name="Ohkuma M."/>
            <person name="Takai K."/>
        </authorList>
    </citation>
    <scope>NUCLEOTIDE SEQUENCE [LARGE SCALE GENOMIC DNA]</scope>
    <source>
        <strain evidence="9 10">MK-D1</strain>
    </source>
</reference>
<accession>A0A5B9D8V5</accession>
<evidence type="ECO:0000256" key="4">
    <source>
        <dbReference type="ARBA" id="ARBA00022982"/>
    </source>
</evidence>
<dbReference type="Proteomes" id="UP000321408">
    <property type="component" value="Chromosome"/>
</dbReference>
<keyword evidence="3" id="KW-0479">Metal-binding</keyword>
<keyword evidence="7" id="KW-0472">Membrane</keyword>
<dbReference type="InterPro" id="IPR017896">
    <property type="entry name" value="4Fe4S_Fe-S-bd"/>
</dbReference>
<name>A0A5B9D8V5_9ARCH</name>
<gene>
    <name evidence="9" type="ORF">DSAG12_01266</name>
</gene>
<reference evidence="9 10" key="1">
    <citation type="journal article" date="2020" name="Nature">
        <title>Isolation of an archaeon at the prokaryote-eukaryote interface.</title>
        <authorList>
            <person name="Imachi H."/>
            <person name="Nobu M.K."/>
            <person name="Nakahara N."/>
            <person name="Morono Y."/>
            <person name="Ogawara M."/>
            <person name="Takaki Y."/>
            <person name="Takano Y."/>
            <person name="Uematsu K."/>
            <person name="Ikuta T."/>
            <person name="Ito M."/>
            <person name="Matsui Y."/>
            <person name="Miyazaki M."/>
            <person name="Murata K."/>
            <person name="Saito Y."/>
            <person name="Sakai S."/>
            <person name="Song C."/>
            <person name="Tasumi E."/>
            <person name="Yamanaka Y."/>
            <person name="Yamaguchi T."/>
            <person name="Kamagata Y."/>
            <person name="Tamaki H."/>
            <person name="Takai K."/>
        </authorList>
    </citation>
    <scope>NUCLEOTIDE SEQUENCE [LARGE SCALE GENOMIC DNA]</scope>
    <source>
        <strain evidence="9 10">MK-D1</strain>
    </source>
</reference>
<keyword evidence="6" id="KW-0411">Iron-sulfur</keyword>
<dbReference type="GO" id="GO:0046872">
    <property type="term" value="F:metal ion binding"/>
    <property type="evidence" value="ECO:0007669"/>
    <property type="project" value="UniProtKB-KW"/>
</dbReference>
<dbReference type="Gene3D" id="3.30.70.20">
    <property type="match status" value="1"/>
</dbReference>
<keyword evidence="7" id="KW-1133">Transmembrane helix</keyword>
<evidence type="ECO:0000313" key="9">
    <source>
        <dbReference type="EMBL" id="QEE15441.1"/>
    </source>
</evidence>
<dbReference type="PANTHER" id="PTHR30176">
    <property type="entry name" value="FERREDOXIN-TYPE PROTEIN NAPH"/>
    <property type="match status" value="1"/>
</dbReference>
<organism evidence="9 10">
    <name type="scientific">Promethearchaeum syntrophicum</name>
    <dbReference type="NCBI Taxonomy" id="2594042"/>
    <lineage>
        <taxon>Archaea</taxon>
        <taxon>Promethearchaeati</taxon>
        <taxon>Promethearchaeota</taxon>
        <taxon>Promethearchaeia</taxon>
        <taxon>Promethearchaeales</taxon>
        <taxon>Promethearchaeaceae</taxon>
        <taxon>Promethearchaeum</taxon>
    </lineage>
</organism>
<evidence type="ECO:0000256" key="7">
    <source>
        <dbReference type="SAM" id="Phobius"/>
    </source>
</evidence>
<feature type="domain" description="4Fe-4S ferredoxin-type" evidence="8">
    <location>
        <begin position="289"/>
        <end position="318"/>
    </location>
</feature>
<dbReference type="GO" id="GO:0016491">
    <property type="term" value="F:oxidoreductase activity"/>
    <property type="evidence" value="ECO:0007669"/>
    <property type="project" value="UniProtKB-ARBA"/>
</dbReference>
<feature type="transmembrane region" description="Helical" evidence="7">
    <location>
        <begin position="211"/>
        <end position="232"/>
    </location>
</feature>
<feature type="transmembrane region" description="Helical" evidence="7">
    <location>
        <begin position="137"/>
        <end position="157"/>
    </location>
</feature>
<dbReference type="PROSITE" id="PS00198">
    <property type="entry name" value="4FE4S_FER_1"/>
    <property type="match status" value="1"/>
</dbReference>
<keyword evidence="7" id="KW-0812">Transmembrane</keyword>
<evidence type="ECO:0000259" key="8">
    <source>
        <dbReference type="PROSITE" id="PS51379"/>
    </source>
</evidence>
<evidence type="ECO:0000313" key="10">
    <source>
        <dbReference type="Proteomes" id="UP000321408"/>
    </source>
</evidence>
<evidence type="ECO:0000256" key="3">
    <source>
        <dbReference type="ARBA" id="ARBA00022723"/>
    </source>
</evidence>
<protein>
    <submittedName>
        <fullName evidence="9">4Fe-4S binding protein</fullName>
    </submittedName>
</protein>
<evidence type="ECO:0000256" key="6">
    <source>
        <dbReference type="ARBA" id="ARBA00023014"/>
    </source>
</evidence>
<feature type="transmembrane region" description="Helical" evidence="7">
    <location>
        <begin position="21"/>
        <end position="40"/>
    </location>
</feature>
<evidence type="ECO:0000256" key="1">
    <source>
        <dbReference type="ARBA" id="ARBA00022448"/>
    </source>
</evidence>
<evidence type="ECO:0000256" key="5">
    <source>
        <dbReference type="ARBA" id="ARBA00023004"/>
    </source>
</evidence>
<dbReference type="EMBL" id="CP042905">
    <property type="protein sequence ID" value="QEE15441.1"/>
    <property type="molecule type" value="Genomic_DNA"/>
</dbReference>
<dbReference type="PROSITE" id="PS51379">
    <property type="entry name" value="4FE4S_FER_2"/>
    <property type="match status" value="2"/>
</dbReference>
<dbReference type="PANTHER" id="PTHR30176:SF3">
    <property type="entry name" value="FERREDOXIN-TYPE PROTEIN NAPH"/>
    <property type="match status" value="1"/>
</dbReference>
<feature type="transmembrane region" description="Helical" evidence="7">
    <location>
        <begin position="83"/>
        <end position="116"/>
    </location>
</feature>
<dbReference type="InterPro" id="IPR017900">
    <property type="entry name" value="4Fe4S_Fe_S_CS"/>
</dbReference>
<keyword evidence="5" id="KW-0408">Iron</keyword>
<proteinExistence type="predicted"/>
<keyword evidence="1" id="KW-0813">Transport</keyword>
<keyword evidence="4" id="KW-0249">Electron transport</keyword>
<keyword evidence="2" id="KW-0004">4Fe-4S</keyword>
<dbReference type="SUPFAM" id="SSF54862">
    <property type="entry name" value="4Fe-4S ferredoxins"/>
    <property type="match status" value="1"/>
</dbReference>
<dbReference type="OrthoDB" id="5583at2157"/>
<dbReference type="GO" id="GO:0005886">
    <property type="term" value="C:plasma membrane"/>
    <property type="evidence" value="ECO:0007669"/>
    <property type="project" value="TreeGrafter"/>
</dbReference>
<feature type="domain" description="4Fe-4S ferredoxin-type" evidence="8">
    <location>
        <begin position="256"/>
        <end position="288"/>
    </location>
</feature>
<dbReference type="GO" id="GO:0051539">
    <property type="term" value="F:4 iron, 4 sulfur cluster binding"/>
    <property type="evidence" value="ECO:0007669"/>
    <property type="project" value="UniProtKB-KW"/>
</dbReference>
<dbReference type="KEGG" id="psyt:DSAG12_01266"/>